<name>A0A0L8H5W4_OCTBM</name>
<proteinExistence type="predicted"/>
<protein>
    <submittedName>
        <fullName evidence="2">Uncharacterized protein</fullName>
    </submittedName>
</protein>
<dbReference type="AlphaFoldDB" id="A0A0L8H5W4"/>
<organism evidence="2">
    <name type="scientific">Octopus bimaculoides</name>
    <name type="common">California two-spotted octopus</name>
    <dbReference type="NCBI Taxonomy" id="37653"/>
    <lineage>
        <taxon>Eukaryota</taxon>
        <taxon>Metazoa</taxon>
        <taxon>Spiralia</taxon>
        <taxon>Lophotrochozoa</taxon>
        <taxon>Mollusca</taxon>
        <taxon>Cephalopoda</taxon>
        <taxon>Coleoidea</taxon>
        <taxon>Octopodiformes</taxon>
        <taxon>Octopoda</taxon>
        <taxon>Incirrata</taxon>
        <taxon>Octopodidae</taxon>
        <taxon>Octopus</taxon>
    </lineage>
</organism>
<dbReference type="EMBL" id="KQ419094">
    <property type="protein sequence ID" value="KOF84612.1"/>
    <property type="molecule type" value="Genomic_DNA"/>
</dbReference>
<feature type="compositionally biased region" description="Pro residues" evidence="1">
    <location>
        <begin position="13"/>
        <end position="36"/>
    </location>
</feature>
<evidence type="ECO:0000256" key="1">
    <source>
        <dbReference type="SAM" id="MobiDB-lite"/>
    </source>
</evidence>
<sequence>MTAITIVLITNSLPPPPPPPPPLPPPPPPPLPPPSPHIGISFPKCLTAPPHPTPVLHMS</sequence>
<feature type="region of interest" description="Disordered" evidence="1">
    <location>
        <begin position="9"/>
        <end position="59"/>
    </location>
</feature>
<gene>
    <name evidence="2" type="ORF">OCBIM_22021744mg</name>
</gene>
<accession>A0A0L8H5W4</accession>
<evidence type="ECO:0000313" key="2">
    <source>
        <dbReference type="EMBL" id="KOF84612.1"/>
    </source>
</evidence>
<reference evidence="2" key="1">
    <citation type="submission" date="2015-07" db="EMBL/GenBank/DDBJ databases">
        <title>MeaNS - Measles Nucleotide Surveillance Program.</title>
        <authorList>
            <person name="Tran T."/>
            <person name="Druce J."/>
        </authorList>
    </citation>
    <scope>NUCLEOTIDE SEQUENCE</scope>
    <source>
        <strain evidence="2">UCB-OBI-ISO-001</strain>
        <tissue evidence="2">Gonad</tissue>
    </source>
</reference>